<evidence type="ECO:0000313" key="3">
    <source>
        <dbReference type="Proteomes" id="UP000620124"/>
    </source>
</evidence>
<feature type="compositionally biased region" description="Pro residues" evidence="1">
    <location>
        <begin position="1"/>
        <end position="10"/>
    </location>
</feature>
<reference evidence="2" key="1">
    <citation type="submission" date="2020-05" db="EMBL/GenBank/DDBJ databases">
        <title>Mycena genomes resolve the evolution of fungal bioluminescence.</title>
        <authorList>
            <person name="Tsai I.J."/>
        </authorList>
    </citation>
    <scope>NUCLEOTIDE SEQUENCE</scope>
    <source>
        <strain evidence="2">CCC161011</strain>
    </source>
</reference>
<comment type="caution">
    <text evidence="2">The sequence shown here is derived from an EMBL/GenBank/DDBJ whole genome shotgun (WGS) entry which is preliminary data.</text>
</comment>
<feature type="compositionally biased region" description="Basic and acidic residues" evidence="1">
    <location>
        <begin position="46"/>
        <end position="67"/>
    </location>
</feature>
<sequence>MASPSDPEPAPNSLGLNFDQLKIQETEAKPVEETPQSPSQDAAEPAAEKKKPYVNPERVKTGREPTR</sequence>
<dbReference type="OrthoDB" id="2402960at2759"/>
<feature type="compositionally biased region" description="Basic and acidic residues" evidence="1">
    <location>
        <begin position="22"/>
        <end position="32"/>
    </location>
</feature>
<dbReference type="EMBL" id="JACAZI010000021">
    <property type="protein sequence ID" value="KAF7338566.1"/>
    <property type="molecule type" value="Genomic_DNA"/>
</dbReference>
<organism evidence="2 3">
    <name type="scientific">Mycena venus</name>
    <dbReference type="NCBI Taxonomy" id="2733690"/>
    <lineage>
        <taxon>Eukaryota</taxon>
        <taxon>Fungi</taxon>
        <taxon>Dikarya</taxon>
        <taxon>Basidiomycota</taxon>
        <taxon>Agaricomycotina</taxon>
        <taxon>Agaricomycetes</taxon>
        <taxon>Agaricomycetidae</taxon>
        <taxon>Agaricales</taxon>
        <taxon>Marasmiineae</taxon>
        <taxon>Mycenaceae</taxon>
        <taxon>Mycena</taxon>
    </lineage>
</organism>
<dbReference type="AlphaFoldDB" id="A0A8H6XDJ4"/>
<evidence type="ECO:0000256" key="1">
    <source>
        <dbReference type="SAM" id="MobiDB-lite"/>
    </source>
</evidence>
<accession>A0A8H6XDJ4</accession>
<feature type="region of interest" description="Disordered" evidence="1">
    <location>
        <begin position="1"/>
        <end position="67"/>
    </location>
</feature>
<name>A0A8H6XDJ4_9AGAR</name>
<protein>
    <submittedName>
        <fullName evidence="2">Uncharacterized protein</fullName>
    </submittedName>
</protein>
<dbReference type="Proteomes" id="UP000620124">
    <property type="component" value="Unassembled WGS sequence"/>
</dbReference>
<keyword evidence="3" id="KW-1185">Reference proteome</keyword>
<proteinExistence type="predicted"/>
<gene>
    <name evidence="2" type="ORF">MVEN_02082800</name>
</gene>
<evidence type="ECO:0000313" key="2">
    <source>
        <dbReference type="EMBL" id="KAF7338566.1"/>
    </source>
</evidence>